<protein>
    <submittedName>
        <fullName evidence="1">Uncharacterized protein</fullName>
    </submittedName>
</protein>
<evidence type="ECO:0000313" key="1">
    <source>
        <dbReference type="EMBL" id="AYV86809.1"/>
    </source>
</evidence>
<dbReference type="InterPro" id="IPR036617">
    <property type="entry name" value="BAF_sf"/>
</dbReference>
<dbReference type="GO" id="GO:0003677">
    <property type="term" value="F:DNA binding"/>
    <property type="evidence" value="ECO:0007669"/>
    <property type="project" value="InterPro"/>
</dbReference>
<dbReference type="Pfam" id="PF02961">
    <property type="entry name" value="SAM_BAF"/>
    <property type="match status" value="1"/>
</dbReference>
<dbReference type="SUPFAM" id="SSF47798">
    <property type="entry name" value="Barrier-to-autointegration factor, BAF"/>
    <property type="match status" value="1"/>
</dbReference>
<proteinExistence type="predicted"/>
<accession>A0A3G5ALF7</accession>
<reference evidence="1" key="1">
    <citation type="submission" date="2018-10" db="EMBL/GenBank/DDBJ databases">
        <title>Hidden diversity of soil giant viruses.</title>
        <authorList>
            <person name="Schulz F."/>
            <person name="Alteio L."/>
            <person name="Goudeau D."/>
            <person name="Ryan E.M."/>
            <person name="Malmstrom R.R."/>
            <person name="Blanchard J."/>
            <person name="Woyke T."/>
        </authorList>
    </citation>
    <scope>NUCLEOTIDE SEQUENCE</scope>
    <source>
        <strain evidence="1">SYV1</strain>
    </source>
</reference>
<dbReference type="Gene3D" id="1.10.150.40">
    <property type="entry name" value="Barrier-to-autointegration factor, BAF"/>
    <property type="match status" value="1"/>
</dbReference>
<dbReference type="EMBL" id="MK072516">
    <property type="protein sequence ID" value="AYV86809.1"/>
    <property type="molecule type" value="Genomic_DNA"/>
</dbReference>
<sequence>MFELKTEEARVRDSQMSTHQAWDLLSIPSTWTEINTNNKEVNTIPEVGPLNRSKLVDAGIASPIMLLGKYMFFRKNPSIFTEWLMDDRYTSFQCYQTCKDHISKNG</sequence>
<gene>
    <name evidence="1" type="ORF">Sylvanvirus10_6</name>
</gene>
<dbReference type="InterPro" id="IPR004122">
    <property type="entry name" value="BAF_prot"/>
</dbReference>
<name>A0A3G5ALF7_9VIRU</name>
<organism evidence="1">
    <name type="scientific">Sylvanvirus sp</name>
    <dbReference type="NCBI Taxonomy" id="2487774"/>
    <lineage>
        <taxon>Viruses</taxon>
    </lineage>
</organism>